<protein>
    <recommendedName>
        <fullName evidence="3">AttH domain-containing protein</fullName>
    </recommendedName>
</protein>
<comment type="caution">
    <text evidence="1">The sequence shown here is derived from an EMBL/GenBank/DDBJ whole genome shotgun (WGS) entry which is preliminary data.</text>
</comment>
<accession>A0A060S4E0</accession>
<dbReference type="EMBL" id="CCBP010000033">
    <property type="protein sequence ID" value="CDO69066.1"/>
    <property type="molecule type" value="Genomic_DNA"/>
</dbReference>
<dbReference type="OMA" id="TIHQEKN"/>
<evidence type="ECO:0000313" key="1">
    <source>
        <dbReference type="EMBL" id="CDO69066.1"/>
    </source>
</evidence>
<proteinExistence type="predicted"/>
<keyword evidence="2" id="KW-1185">Reference proteome</keyword>
<dbReference type="GO" id="GO:0009976">
    <property type="term" value="F:tocopherol cyclase activity"/>
    <property type="evidence" value="ECO:0007669"/>
    <property type="project" value="InterPro"/>
</dbReference>
<dbReference type="Proteomes" id="UP000029665">
    <property type="component" value="Unassembled WGS sequence"/>
</dbReference>
<evidence type="ECO:0008006" key="3">
    <source>
        <dbReference type="Google" id="ProtNLM"/>
    </source>
</evidence>
<evidence type="ECO:0000313" key="2">
    <source>
        <dbReference type="Proteomes" id="UP000029665"/>
    </source>
</evidence>
<sequence>MLSSLLRDHFAPHPSLRFDGYYTRTQTTDGATIAVIFCWMKGAKKRGNLVLVLYDTPHAGASGLQSFKYEFYPDHFDVSTGEFARGRPQAFTITAQGLGTMKVTPTTIEYDVSIPEKALRLHLVVTNHTPWSRAHPLEGPMGPVLHVSYFLPLNWHVRSTQSVATYDVTHSDATIQGTGHAHPEKNWGSSFPRGWIWAQAFSADGEHTLCLAGGEALPGIQAYLVGYRSPACPDWDFRPPWAVGVGPIAPFMQIRRDHIKGEVELTMSTWSRKLHVCIEAPPETFVGVPGPLKDGHEPDYCHESFQAKVLVSAFRRAWPWTEWEMVEEAVLGQTVDGTNCGALEFGGSYGRPKHT</sequence>
<dbReference type="AlphaFoldDB" id="A0A060S4E0"/>
<dbReference type="OrthoDB" id="5421239at2759"/>
<name>A0A060S4E0_PYCCI</name>
<dbReference type="PANTHER" id="PTHR35309">
    <property type="match status" value="1"/>
</dbReference>
<dbReference type="HOGENOM" id="CLU_038105_0_0_1"/>
<dbReference type="Pfam" id="PF14249">
    <property type="entry name" value="Tocopherol_cycl"/>
    <property type="match status" value="1"/>
</dbReference>
<reference evidence="1" key="1">
    <citation type="submission" date="2014-01" db="EMBL/GenBank/DDBJ databases">
        <title>The genome of the white-rot fungus Pycnoporus cinnabarinus: a basidiomycete model with a versatile arsenal for lignocellulosic biomass breakdown.</title>
        <authorList>
            <person name="Levasseur A."/>
            <person name="Lomascolo A."/>
            <person name="Ruiz-Duenas F.J."/>
            <person name="Uzan E."/>
            <person name="Piumi F."/>
            <person name="Kues U."/>
            <person name="Ram A.F.J."/>
            <person name="Murat C."/>
            <person name="Haon M."/>
            <person name="Benoit I."/>
            <person name="Arfi Y."/>
            <person name="Chevret D."/>
            <person name="Drula E."/>
            <person name="Kwon M.J."/>
            <person name="Gouret P."/>
            <person name="Lesage-Meessen L."/>
            <person name="Lombard V."/>
            <person name="Mariette J."/>
            <person name="Noirot C."/>
            <person name="Park J."/>
            <person name="Patyshakuliyeva A."/>
            <person name="Wieneger R.A.B."/>
            <person name="Wosten H.A.B."/>
            <person name="Martin F."/>
            <person name="Coutinho P.M."/>
            <person name="de Vries R."/>
            <person name="Martinez A.T."/>
            <person name="Klopp C."/>
            <person name="Pontarotti P."/>
            <person name="Henrissat B."/>
            <person name="Record E."/>
        </authorList>
    </citation>
    <scope>NUCLEOTIDE SEQUENCE [LARGE SCALE GENOMIC DNA]</scope>
    <source>
        <strain evidence="1">BRFM137</strain>
    </source>
</reference>
<dbReference type="InterPro" id="IPR025893">
    <property type="entry name" value="Tocopherol_cyclase"/>
</dbReference>
<dbReference type="SUPFAM" id="SSF159245">
    <property type="entry name" value="AttH-like"/>
    <property type="match status" value="1"/>
</dbReference>
<gene>
    <name evidence="1" type="ORF">BN946_scf184992.g15</name>
</gene>
<dbReference type="PANTHER" id="PTHR35309:SF4">
    <property type="entry name" value="TOCOPHEROL CYCLASE"/>
    <property type="match status" value="1"/>
</dbReference>
<organism evidence="1 2">
    <name type="scientific">Pycnoporus cinnabarinus</name>
    <name type="common">Cinnabar-red polypore</name>
    <name type="synonym">Trametes cinnabarina</name>
    <dbReference type="NCBI Taxonomy" id="5643"/>
    <lineage>
        <taxon>Eukaryota</taxon>
        <taxon>Fungi</taxon>
        <taxon>Dikarya</taxon>
        <taxon>Basidiomycota</taxon>
        <taxon>Agaricomycotina</taxon>
        <taxon>Agaricomycetes</taxon>
        <taxon>Polyporales</taxon>
        <taxon>Polyporaceae</taxon>
        <taxon>Trametes</taxon>
    </lineage>
</organism>